<evidence type="ECO:0000313" key="1">
    <source>
        <dbReference type="EMBL" id="KAK0449548.1"/>
    </source>
</evidence>
<dbReference type="Proteomes" id="UP001175211">
    <property type="component" value="Unassembled WGS sequence"/>
</dbReference>
<protein>
    <submittedName>
        <fullName evidence="1">Uncharacterized protein</fullName>
    </submittedName>
</protein>
<dbReference type="GeneID" id="85366967"/>
<reference evidence="1" key="1">
    <citation type="submission" date="2023-06" db="EMBL/GenBank/DDBJ databases">
        <authorList>
            <consortium name="Lawrence Berkeley National Laboratory"/>
            <person name="Ahrendt S."/>
            <person name="Sahu N."/>
            <person name="Indic B."/>
            <person name="Wong-Bajracharya J."/>
            <person name="Merenyi Z."/>
            <person name="Ke H.-M."/>
            <person name="Monk M."/>
            <person name="Kocsube S."/>
            <person name="Drula E."/>
            <person name="Lipzen A."/>
            <person name="Balint B."/>
            <person name="Henrissat B."/>
            <person name="Andreopoulos B."/>
            <person name="Martin F.M."/>
            <person name="Harder C.B."/>
            <person name="Rigling D."/>
            <person name="Ford K.L."/>
            <person name="Foster G.D."/>
            <person name="Pangilinan J."/>
            <person name="Papanicolaou A."/>
            <person name="Barry K."/>
            <person name="LaButti K."/>
            <person name="Viragh M."/>
            <person name="Koriabine M."/>
            <person name="Yan M."/>
            <person name="Riley R."/>
            <person name="Champramary S."/>
            <person name="Plett K.L."/>
            <person name="Tsai I.J."/>
            <person name="Slot J."/>
            <person name="Sipos G."/>
            <person name="Plett J."/>
            <person name="Nagy L.G."/>
            <person name="Grigoriev I.V."/>
        </authorList>
    </citation>
    <scope>NUCLEOTIDE SEQUENCE</scope>
    <source>
        <strain evidence="1">CCBAS 213</strain>
    </source>
</reference>
<keyword evidence="2" id="KW-1185">Reference proteome</keyword>
<evidence type="ECO:0000313" key="2">
    <source>
        <dbReference type="Proteomes" id="UP001175211"/>
    </source>
</evidence>
<comment type="caution">
    <text evidence="1">The sequence shown here is derived from an EMBL/GenBank/DDBJ whole genome shotgun (WGS) entry which is preliminary data.</text>
</comment>
<sequence length="237" mass="26217">MAACPTNINEFLTFLPQQPKLRPNSTADSNSYTPLELVPPERRFIFSQLYPDLLLNLKDFISGVVNDLGIGDMPCQSMQSALKDMARVSFQNERQVSEYGGYVTQAVEPVVEAIAGPTVGVRHEPDGSDFNLVIGRDEIEDCRLDWVPLRVCSDRDVDYSVLLSEAEALSMPVSLDATRKQTGAKAMAMKLALQMVAANAEFGFFFGGYIAIAARLIHRPLSSRTHSPYFACVQTFQ</sequence>
<dbReference type="RefSeq" id="XP_060326840.1">
    <property type="nucleotide sequence ID" value="XM_060483419.1"/>
</dbReference>
<name>A0AA39JZN8_ARMTA</name>
<accession>A0AA39JZN8</accession>
<dbReference type="EMBL" id="JAUEPS010000038">
    <property type="protein sequence ID" value="KAK0449548.1"/>
    <property type="molecule type" value="Genomic_DNA"/>
</dbReference>
<dbReference type="AlphaFoldDB" id="A0AA39JZN8"/>
<gene>
    <name evidence="1" type="ORF">EV420DRAFT_774973</name>
</gene>
<proteinExistence type="predicted"/>
<organism evidence="1 2">
    <name type="scientific">Armillaria tabescens</name>
    <name type="common">Ringless honey mushroom</name>
    <name type="synonym">Agaricus tabescens</name>
    <dbReference type="NCBI Taxonomy" id="1929756"/>
    <lineage>
        <taxon>Eukaryota</taxon>
        <taxon>Fungi</taxon>
        <taxon>Dikarya</taxon>
        <taxon>Basidiomycota</taxon>
        <taxon>Agaricomycotina</taxon>
        <taxon>Agaricomycetes</taxon>
        <taxon>Agaricomycetidae</taxon>
        <taxon>Agaricales</taxon>
        <taxon>Marasmiineae</taxon>
        <taxon>Physalacriaceae</taxon>
        <taxon>Desarmillaria</taxon>
    </lineage>
</organism>